<dbReference type="InterPro" id="IPR011009">
    <property type="entry name" value="Kinase-like_dom_sf"/>
</dbReference>
<dbReference type="OrthoDB" id="2357608at2759"/>
<dbReference type="InterPro" id="IPR051681">
    <property type="entry name" value="Ser/Thr_Kinases-Pseudokinases"/>
</dbReference>
<dbReference type="PANTHER" id="PTHR44329:SF214">
    <property type="entry name" value="PROTEIN KINASE DOMAIN-CONTAINING PROTEIN"/>
    <property type="match status" value="1"/>
</dbReference>
<name>A0A8H3QV85_9GLOM</name>
<comment type="caution">
    <text evidence="2">The sequence shown here is derived from an EMBL/GenBank/DDBJ whole genome shotgun (WGS) entry which is preliminary data.</text>
</comment>
<evidence type="ECO:0000313" key="3">
    <source>
        <dbReference type="Proteomes" id="UP000615446"/>
    </source>
</evidence>
<dbReference type="GO" id="GO:0005524">
    <property type="term" value="F:ATP binding"/>
    <property type="evidence" value="ECO:0007669"/>
    <property type="project" value="InterPro"/>
</dbReference>
<organism evidence="2 3">
    <name type="scientific">Rhizophagus clarus</name>
    <dbReference type="NCBI Taxonomy" id="94130"/>
    <lineage>
        <taxon>Eukaryota</taxon>
        <taxon>Fungi</taxon>
        <taxon>Fungi incertae sedis</taxon>
        <taxon>Mucoromycota</taxon>
        <taxon>Glomeromycotina</taxon>
        <taxon>Glomeromycetes</taxon>
        <taxon>Glomerales</taxon>
        <taxon>Glomeraceae</taxon>
        <taxon>Rhizophagus</taxon>
    </lineage>
</organism>
<accession>A0A8H3QV85</accession>
<proteinExistence type="predicted"/>
<dbReference type="Proteomes" id="UP000615446">
    <property type="component" value="Unassembled WGS sequence"/>
</dbReference>
<dbReference type="Gene3D" id="1.10.510.10">
    <property type="entry name" value="Transferase(Phosphotransferase) domain 1"/>
    <property type="match status" value="2"/>
</dbReference>
<dbReference type="InterPro" id="IPR000719">
    <property type="entry name" value="Prot_kinase_dom"/>
</dbReference>
<dbReference type="Pfam" id="PF00069">
    <property type="entry name" value="Pkinase"/>
    <property type="match status" value="1"/>
</dbReference>
<dbReference type="PANTHER" id="PTHR44329">
    <property type="entry name" value="SERINE/THREONINE-PROTEIN KINASE TNNI3K-RELATED"/>
    <property type="match status" value="1"/>
</dbReference>
<dbReference type="AlphaFoldDB" id="A0A8H3QV85"/>
<gene>
    <name evidence="2" type="ORF">RCL2_002019800</name>
</gene>
<dbReference type="PROSITE" id="PS50011">
    <property type="entry name" value="PROTEIN_KINASE_DOM"/>
    <property type="match status" value="1"/>
</dbReference>
<keyword evidence="2" id="KW-0418">Kinase</keyword>
<dbReference type="SUPFAM" id="SSF56112">
    <property type="entry name" value="Protein kinase-like (PK-like)"/>
    <property type="match status" value="1"/>
</dbReference>
<dbReference type="EMBL" id="BLAL01000228">
    <property type="protein sequence ID" value="GES93453.1"/>
    <property type="molecule type" value="Genomic_DNA"/>
</dbReference>
<evidence type="ECO:0000259" key="1">
    <source>
        <dbReference type="PROSITE" id="PS50011"/>
    </source>
</evidence>
<feature type="domain" description="Protein kinase" evidence="1">
    <location>
        <begin position="1"/>
        <end position="310"/>
    </location>
</feature>
<keyword evidence="2" id="KW-0808">Transferase</keyword>
<reference evidence="2" key="1">
    <citation type="submission" date="2019-10" db="EMBL/GenBank/DDBJ databases">
        <title>Conservation and host-specific expression of non-tandemly repeated heterogenous ribosome RNA gene in arbuscular mycorrhizal fungi.</title>
        <authorList>
            <person name="Maeda T."/>
            <person name="Kobayashi Y."/>
            <person name="Nakagawa T."/>
            <person name="Ezawa T."/>
            <person name="Yamaguchi K."/>
            <person name="Bino T."/>
            <person name="Nishimoto Y."/>
            <person name="Shigenobu S."/>
            <person name="Kawaguchi M."/>
        </authorList>
    </citation>
    <scope>NUCLEOTIDE SEQUENCE</scope>
    <source>
        <strain evidence="2">HR1</strain>
    </source>
</reference>
<protein>
    <submittedName>
        <fullName evidence="2">Kinase-like domain-containing protein</fullName>
    </submittedName>
</protein>
<dbReference type="GO" id="GO:0004674">
    <property type="term" value="F:protein serine/threonine kinase activity"/>
    <property type="evidence" value="ECO:0007669"/>
    <property type="project" value="TreeGrafter"/>
</dbReference>
<sequence>MESVKSKPEGSCENCRVIKWCHDCSEDFKFGYSTCRQCKGILLLLCNKCENTNWSNWSSGNKIVDDFIKECNTPNEILKWIPYNQFSEITYIAKGGFGEIYKAKWNGIYDVALKKLYNSNNITKDFLNEVKNYIQCTESNRNNHHYSSLIRLYGISYDSITQDFVMVIGNILLNSSSNVIVISDFGLSQPANISTSIKLSGIHGVVPYIAPEIFLGKQYTPASDIYSLGIIIWVLHSFEEPFNNKDHDANLILDIIRGLRPQISPKMGIPTHIVDLMKKCWDSDPKNRPTAQQIIETLGNRKIGPNETYLANFHRKKYSLLKTMNLVDNYPGTCYTSRYLSFQRVKEHLAKLTLEDSGQNDLSLPTSINDDNIKDFGDKIIALPTLPNTLSSQIP</sequence>
<evidence type="ECO:0000313" key="2">
    <source>
        <dbReference type="EMBL" id="GES93453.1"/>
    </source>
</evidence>